<gene>
    <name evidence="1" type="ORF">QR721_10600</name>
</gene>
<dbReference type="RefSeq" id="WP_348026751.1">
    <property type="nucleotide sequence ID" value="NZ_CP129113.1"/>
</dbReference>
<evidence type="ECO:0000313" key="2">
    <source>
        <dbReference type="Proteomes" id="UP001180087"/>
    </source>
</evidence>
<dbReference type="Proteomes" id="UP001180087">
    <property type="component" value="Chromosome"/>
</dbReference>
<name>A0ABY9KWK6_9BACI</name>
<dbReference type="EMBL" id="CP129113">
    <property type="protein sequence ID" value="WLV24082.1"/>
    <property type="molecule type" value="Genomic_DNA"/>
</dbReference>
<keyword evidence="2" id="KW-1185">Reference proteome</keyword>
<proteinExistence type="predicted"/>
<protein>
    <recommendedName>
        <fullName evidence="3">SHOCT domain-containing protein</fullName>
    </recommendedName>
</protein>
<evidence type="ECO:0008006" key="3">
    <source>
        <dbReference type="Google" id="ProtNLM"/>
    </source>
</evidence>
<accession>A0ABY9KWK6</accession>
<sequence>MMNYMGSMGMILWLVTIALIIVGAMAIFRTGSKSGGNIYNDLIETKSGGQHAIDIAKERLAKGEITFEEYDRLIQKLKEE</sequence>
<reference evidence="1" key="1">
    <citation type="submission" date="2023-06" db="EMBL/GenBank/DDBJ databases">
        <title>A Treasure from Seagulls: Isolation and Description of Aciduricobacillus qingdaonensis gen. nov., sp. nov., a Rare Obligately Uric Acid-utilizing Member in the Family Bacillaceae.</title>
        <authorList>
            <person name="Liu W."/>
            <person name="Wang B."/>
        </authorList>
    </citation>
    <scope>NUCLEOTIDE SEQUENCE</scope>
    <source>
        <strain evidence="1">44XB</strain>
    </source>
</reference>
<organism evidence="1 2">
    <name type="scientific">Aciduricibacillus chroicocephali</name>
    <dbReference type="NCBI Taxonomy" id="3054939"/>
    <lineage>
        <taxon>Bacteria</taxon>
        <taxon>Bacillati</taxon>
        <taxon>Bacillota</taxon>
        <taxon>Bacilli</taxon>
        <taxon>Bacillales</taxon>
        <taxon>Bacillaceae</taxon>
        <taxon>Aciduricibacillus</taxon>
    </lineage>
</organism>
<evidence type="ECO:0000313" key="1">
    <source>
        <dbReference type="EMBL" id="WLV24082.1"/>
    </source>
</evidence>